<dbReference type="InterPro" id="IPR035901">
    <property type="entry name" value="GIY-YIG_endonuc_sf"/>
</dbReference>
<organism evidence="1 2">
    <name type="scientific">Stanieria cyanosphaera (strain ATCC 29371 / PCC 7437)</name>
    <dbReference type="NCBI Taxonomy" id="111780"/>
    <lineage>
        <taxon>Bacteria</taxon>
        <taxon>Bacillati</taxon>
        <taxon>Cyanobacteriota</taxon>
        <taxon>Cyanophyceae</taxon>
        <taxon>Pleurocapsales</taxon>
        <taxon>Dermocarpellaceae</taxon>
        <taxon>Stanieria</taxon>
    </lineage>
</organism>
<accession>K9XW96</accession>
<proteinExistence type="predicted"/>
<dbReference type="AlphaFoldDB" id="K9XW96"/>
<dbReference type="SUPFAM" id="SSF82771">
    <property type="entry name" value="GIY-YIG endonuclease"/>
    <property type="match status" value="1"/>
</dbReference>
<evidence type="ECO:0000313" key="1">
    <source>
        <dbReference type="EMBL" id="AFZ36356.1"/>
    </source>
</evidence>
<dbReference type="HOGENOM" id="CLU_2686043_0_0_3"/>
<name>K9XW96_STAC7</name>
<dbReference type="EMBL" id="CP003653">
    <property type="protein sequence ID" value="AFZ36356.1"/>
    <property type="molecule type" value="Genomic_DNA"/>
</dbReference>
<evidence type="ECO:0008006" key="3">
    <source>
        <dbReference type="Google" id="ProtNLM"/>
    </source>
</evidence>
<dbReference type="STRING" id="111780.Sta7437_2835"/>
<sequence length="74" mass="8549">MLDANKKVLYIGQAKNIYQRWHKGHHKIAKIIALCGTNAYIEWVEIPEWLLNRAENAAICFYQPTLNTKTPPVV</sequence>
<protein>
    <recommendedName>
        <fullName evidence="3">GIY-YIG domain-containing protein</fullName>
    </recommendedName>
</protein>
<dbReference type="Proteomes" id="UP000010473">
    <property type="component" value="Chromosome"/>
</dbReference>
<dbReference type="RefSeq" id="WP_015194024.1">
    <property type="nucleotide sequence ID" value="NC_019748.1"/>
</dbReference>
<dbReference type="eggNOG" id="COG0322">
    <property type="taxonomic scope" value="Bacteria"/>
</dbReference>
<reference evidence="2" key="1">
    <citation type="journal article" date="2013" name="Proc. Natl. Acad. Sci. U.S.A.">
        <title>Improving the coverage of the cyanobacterial phylum using diversity-driven genome sequencing.</title>
        <authorList>
            <person name="Shih P.M."/>
            <person name="Wu D."/>
            <person name="Latifi A."/>
            <person name="Axen S.D."/>
            <person name="Fewer D.P."/>
            <person name="Talla E."/>
            <person name="Calteau A."/>
            <person name="Cai F."/>
            <person name="Tandeau de Marsac N."/>
            <person name="Rippka R."/>
            <person name="Herdman M."/>
            <person name="Sivonen K."/>
            <person name="Coursin T."/>
            <person name="Laurent T."/>
            <person name="Goodwin L."/>
            <person name="Nolan M."/>
            <person name="Davenport K.W."/>
            <person name="Han C.S."/>
            <person name="Rubin E.M."/>
            <person name="Eisen J.A."/>
            <person name="Woyke T."/>
            <person name="Gugger M."/>
            <person name="Kerfeld C.A."/>
        </authorList>
    </citation>
    <scope>NUCLEOTIDE SEQUENCE [LARGE SCALE GENOMIC DNA]</scope>
    <source>
        <strain evidence="2">ATCC 29371 / PCC 7437</strain>
    </source>
</reference>
<dbReference type="KEGG" id="scs:Sta7437_2835"/>
<keyword evidence="2" id="KW-1185">Reference proteome</keyword>
<evidence type="ECO:0000313" key="2">
    <source>
        <dbReference type="Proteomes" id="UP000010473"/>
    </source>
</evidence>
<gene>
    <name evidence="1" type="ordered locus">Sta7437_2835</name>
</gene>